<sequence>MKKRMVTALINNQNGVLTRLMGLFTKHQYQIESLAVVVYKEAKEISKMSVIIEVEDEHKFLQFVKQINKQIDVLFVTDVTDEDFIERELSWIKKVLM</sequence>
<dbReference type="EC" id="2.2.1.6" evidence="3"/>
<dbReference type="PROSITE" id="PS51671">
    <property type="entry name" value="ACT"/>
    <property type="match status" value="1"/>
</dbReference>
<keyword evidence="3" id="KW-0028">Amino-acid biosynthesis</keyword>
<dbReference type="PANTHER" id="PTHR30239">
    <property type="entry name" value="ACETOLACTATE SYNTHASE SMALL SUBUNIT"/>
    <property type="match status" value="1"/>
</dbReference>
<dbReference type="PANTHER" id="PTHR30239:SF0">
    <property type="entry name" value="ACETOLACTATE SYNTHASE SMALL SUBUNIT 1, CHLOROPLASTIC"/>
    <property type="match status" value="1"/>
</dbReference>
<evidence type="ECO:0000313" key="5">
    <source>
        <dbReference type="EMBL" id="MFE8699745.1"/>
    </source>
</evidence>
<comment type="catalytic activity">
    <reaction evidence="2 3">
        <text>2 pyruvate + H(+) = (2S)-2-acetolactate + CO2</text>
        <dbReference type="Rhea" id="RHEA:25249"/>
        <dbReference type="ChEBI" id="CHEBI:15361"/>
        <dbReference type="ChEBI" id="CHEBI:15378"/>
        <dbReference type="ChEBI" id="CHEBI:16526"/>
        <dbReference type="ChEBI" id="CHEBI:58476"/>
        <dbReference type="EC" id="2.2.1.6"/>
    </reaction>
</comment>
<accession>A0ABW6K6D3</accession>
<comment type="pathway">
    <text evidence="3">Amino-acid biosynthesis; L-valine biosynthesis; L-valine from pyruvate: step 1/4.</text>
</comment>
<dbReference type="GO" id="GO:0003984">
    <property type="term" value="F:acetolactate synthase activity"/>
    <property type="evidence" value="ECO:0007669"/>
    <property type="project" value="UniProtKB-EC"/>
</dbReference>
<comment type="caution">
    <text evidence="5">The sequence shown here is derived from an EMBL/GenBank/DDBJ whole genome shotgun (WGS) entry which is preliminary data.</text>
</comment>
<dbReference type="InterPro" id="IPR045865">
    <property type="entry name" value="ACT-like_dom_sf"/>
</dbReference>
<dbReference type="Gene3D" id="3.30.70.260">
    <property type="match status" value="1"/>
</dbReference>
<dbReference type="InterPro" id="IPR002912">
    <property type="entry name" value="ACT_dom"/>
</dbReference>
<evidence type="ECO:0000256" key="3">
    <source>
        <dbReference type="RuleBase" id="RU368092"/>
    </source>
</evidence>
<organism evidence="5 6">
    <name type="scientific">Cytobacillus spartinae</name>
    <dbReference type="NCBI Taxonomy" id="3299023"/>
    <lineage>
        <taxon>Bacteria</taxon>
        <taxon>Bacillati</taxon>
        <taxon>Bacillota</taxon>
        <taxon>Bacilli</taxon>
        <taxon>Bacillales</taxon>
        <taxon>Bacillaceae</taxon>
        <taxon>Cytobacillus</taxon>
    </lineage>
</organism>
<evidence type="ECO:0000256" key="2">
    <source>
        <dbReference type="ARBA" id="ARBA00048670"/>
    </source>
</evidence>
<dbReference type="EMBL" id="JBIACK010000001">
    <property type="protein sequence ID" value="MFE8699745.1"/>
    <property type="molecule type" value="Genomic_DNA"/>
</dbReference>
<comment type="function">
    <text evidence="3">Catalyzes the conversion of 2 pyruvate molecules into acetolactate in the first common step of the biosynthetic pathway of the branched-amino acids such as leucine, isoleucine, and valine.</text>
</comment>
<dbReference type="SUPFAM" id="SSF55021">
    <property type="entry name" value="ACT-like"/>
    <property type="match status" value="1"/>
</dbReference>
<keyword evidence="6" id="KW-1185">Reference proteome</keyword>
<keyword evidence="3 5" id="KW-0808">Transferase</keyword>
<feature type="domain" description="ACT" evidence="4">
    <location>
        <begin position="5"/>
        <end position="81"/>
    </location>
</feature>
<keyword evidence="3" id="KW-0100">Branched-chain amino acid biosynthesis</keyword>
<proteinExistence type="inferred from homology"/>
<gene>
    <name evidence="5" type="primary">ilvN</name>
    <name evidence="5" type="ORF">ACFYKX_03805</name>
</gene>
<evidence type="ECO:0000256" key="1">
    <source>
        <dbReference type="ARBA" id="ARBA00011744"/>
    </source>
</evidence>
<comment type="subunit">
    <text evidence="1 3">Dimer of large and small chains.</text>
</comment>
<comment type="similarity">
    <text evidence="3">Belongs to the acetolactate synthase small subunit family.</text>
</comment>
<dbReference type="Pfam" id="PF22629">
    <property type="entry name" value="ACT_AHAS_ss"/>
    <property type="match status" value="1"/>
</dbReference>
<comment type="pathway">
    <text evidence="3">Amino-acid biosynthesis; L-isoleucine biosynthesis; L-isoleucine from 2-oxobutanoate: step 1/4.</text>
</comment>
<dbReference type="Proteomes" id="UP001601059">
    <property type="component" value="Unassembled WGS sequence"/>
</dbReference>
<dbReference type="NCBIfam" id="TIGR00119">
    <property type="entry name" value="acolac_sm"/>
    <property type="match status" value="1"/>
</dbReference>
<dbReference type="InterPro" id="IPR054480">
    <property type="entry name" value="AHAS_small-like_ACT"/>
</dbReference>
<protein>
    <recommendedName>
        <fullName evidence="3">Acetolactate synthase small subunit</fullName>
        <shortName evidence="3">AHAS</shortName>
        <shortName evidence="3">ALS</shortName>
        <ecNumber evidence="3">2.2.1.6</ecNumber>
    </recommendedName>
    <alternativeName>
        <fullName evidence="3">Acetohydroxy-acid synthase small subunit</fullName>
    </alternativeName>
</protein>
<reference evidence="5 6" key="1">
    <citation type="submission" date="2024-08" db="EMBL/GenBank/DDBJ databases">
        <title>Two novel Cytobacillus novel species.</title>
        <authorList>
            <person name="Liu G."/>
        </authorList>
    </citation>
    <scope>NUCLEOTIDE SEQUENCE [LARGE SCALE GENOMIC DNA]</scope>
    <source>
        <strain evidence="5 6">FJAT-54145</strain>
    </source>
</reference>
<name>A0ABW6K6D3_9BACI</name>
<dbReference type="InterPro" id="IPR004789">
    <property type="entry name" value="Acetalactate_synth_ssu"/>
</dbReference>
<dbReference type="RefSeq" id="WP_389358200.1">
    <property type="nucleotide sequence ID" value="NZ_JBIACK010000001.1"/>
</dbReference>
<evidence type="ECO:0000259" key="4">
    <source>
        <dbReference type="PROSITE" id="PS51671"/>
    </source>
</evidence>
<evidence type="ECO:0000313" key="6">
    <source>
        <dbReference type="Proteomes" id="UP001601059"/>
    </source>
</evidence>